<name>A0A2U1P388_ARTAN</name>
<dbReference type="PANTHER" id="PTHR35307:SF8">
    <property type="entry name" value="GUSTATORY RECEPTOR"/>
    <property type="match status" value="1"/>
</dbReference>
<sequence length="337" mass="38037">MPLFISRSKTCFQVTGGKIVSPPINQINEDLSRCALQLIDEMEFSERTLQGISNSVNSFIDEQKESFSQLQLLNGSTGFNRVLLIDLDDNDVEPLQSSVELVKSWSLTIVNLTSIVVSLPRIPNDAVQGLMKIVGEGLLFTHLVEESLNPSSEYVNVQEAATTLWDEVKNNHTWLKNSLSNDEFEGKTTIWILNWFANTAKRIFIKISNRGIMAQGKIPMEIIASHSMYRIAGTISFRNSTTTNTEMLNIRQLFELLRATIAEILSACFTNIPRGITMKCDESIIEKRSESVKVSTMILGKTRRILDRLDGLELSPIDASKIAYIEEWRLHLKQQIP</sequence>
<dbReference type="OrthoDB" id="1915303at2759"/>
<comment type="caution">
    <text evidence="1">The sequence shown here is derived from an EMBL/GenBank/DDBJ whole genome shotgun (WGS) entry which is preliminary data.</text>
</comment>
<evidence type="ECO:0000313" key="2">
    <source>
        <dbReference type="Proteomes" id="UP000245207"/>
    </source>
</evidence>
<organism evidence="1 2">
    <name type="scientific">Artemisia annua</name>
    <name type="common">Sweet wormwood</name>
    <dbReference type="NCBI Taxonomy" id="35608"/>
    <lineage>
        <taxon>Eukaryota</taxon>
        <taxon>Viridiplantae</taxon>
        <taxon>Streptophyta</taxon>
        <taxon>Embryophyta</taxon>
        <taxon>Tracheophyta</taxon>
        <taxon>Spermatophyta</taxon>
        <taxon>Magnoliopsida</taxon>
        <taxon>eudicotyledons</taxon>
        <taxon>Gunneridae</taxon>
        <taxon>Pentapetalae</taxon>
        <taxon>asterids</taxon>
        <taxon>campanulids</taxon>
        <taxon>Asterales</taxon>
        <taxon>Asteraceae</taxon>
        <taxon>Asteroideae</taxon>
        <taxon>Anthemideae</taxon>
        <taxon>Artemisiinae</taxon>
        <taxon>Artemisia</taxon>
    </lineage>
</organism>
<evidence type="ECO:0000313" key="1">
    <source>
        <dbReference type="EMBL" id="PWA80226.1"/>
    </source>
</evidence>
<gene>
    <name evidence="1" type="ORF">CTI12_AA195700</name>
</gene>
<proteinExistence type="predicted"/>
<reference evidence="1 2" key="1">
    <citation type="journal article" date="2018" name="Mol. Plant">
        <title>The genome of Artemisia annua provides insight into the evolution of Asteraceae family and artemisinin biosynthesis.</title>
        <authorList>
            <person name="Shen Q."/>
            <person name="Zhang L."/>
            <person name="Liao Z."/>
            <person name="Wang S."/>
            <person name="Yan T."/>
            <person name="Shi P."/>
            <person name="Liu M."/>
            <person name="Fu X."/>
            <person name="Pan Q."/>
            <person name="Wang Y."/>
            <person name="Lv Z."/>
            <person name="Lu X."/>
            <person name="Zhang F."/>
            <person name="Jiang W."/>
            <person name="Ma Y."/>
            <person name="Chen M."/>
            <person name="Hao X."/>
            <person name="Li L."/>
            <person name="Tang Y."/>
            <person name="Lv G."/>
            <person name="Zhou Y."/>
            <person name="Sun X."/>
            <person name="Brodelius P.E."/>
            <person name="Rose J.K.C."/>
            <person name="Tang K."/>
        </authorList>
    </citation>
    <scope>NUCLEOTIDE SEQUENCE [LARGE SCALE GENOMIC DNA]</scope>
    <source>
        <strain evidence="2">cv. Huhao1</strain>
        <tissue evidence="1">Leaf</tissue>
    </source>
</reference>
<keyword evidence="2" id="KW-1185">Reference proteome</keyword>
<dbReference type="AlphaFoldDB" id="A0A2U1P388"/>
<dbReference type="EMBL" id="PKPP01001748">
    <property type="protein sequence ID" value="PWA80226.1"/>
    <property type="molecule type" value="Genomic_DNA"/>
</dbReference>
<accession>A0A2U1P388</accession>
<protein>
    <submittedName>
        <fullName evidence="1">Uncharacterized protein</fullName>
    </submittedName>
</protein>
<dbReference type="Proteomes" id="UP000245207">
    <property type="component" value="Unassembled WGS sequence"/>
</dbReference>
<dbReference type="PANTHER" id="PTHR35307">
    <property type="entry name" value="PROTEIN, PUTATIVE-RELATED"/>
    <property type="match status" value="1"/>
</dbReference>